<protein>
    <submittedName>
        <fullName evidence="3">Uncharacterized protein</fullName>
    </submittedName>
</protein>
<proteinExistence type="predicted"/>
<feature type="chain" id="PRO_5021777751" evidence="2">
    <location>
        <begin position="29"/>
        <end position="373"/>
    </location>
</feature>
<dbReference type="Proteomes" id="UP000320421">
    <property type="component" value="Chromosome"/>
</dbReference>
<sequence precursor="true">MIKMDKTQFIQRLTILVLTVTTSITAPAAFVSAQDTPANQRDGQSPALTKSAADQYLLKDDDRQLTEFERENRRQDEPLPIPSEEELIQELSKGSSARSARKACLASLPLDKMTPANRTNAEYVLKDISMFRTLPKIHLDVNHSAYAYFIAHPDVVVSIWRQMQLSEFKMWQTGPYSYEVDAGDGTVGTLDVIYQTPAESIVVCSGVYKSPLLAKPISARALLHLQTEYYPGKDEKRDSISHQVTMYVSFPSQTVEVAAKILAPVSNAILDRNFKEVSIFLHMMTLAMERQPGWVERLAGNLEGVLPIRRPQLLKVAARVYIDGKQRENPEALRRRLQRPQPIDPVSQTSGQAPRKLSSDLQVQPISRAQSPN</sequence>
<name>A0A517PXS8_9PLAN</name>
<dbReference type="OrthoDB" id="291981at2"/>
<feature type="region of interest" description="Disordered" evidence="1">
    <location>
        <begin position="331"/>
        <end position="373"/>
    </location>
</feature>
<feature type="signal peptide" evidence="2">
    <location>
        <begin position="1"/>
        <end position="28"/>
    </location>
</feature>
<evidence type="ECO:0000313" key="4">
    <source>
        <dbReference type="Proteomes" id="UP000320421"/>
    </source>
</evidence>
<organism evidence="3 4">
    <name type="scientific">Gimesia chilikensis</name>
    <dbReference type="NCBI Taxonomy" id="2605989"/>
    <lineage>
        <taxon>Bacteria</taxon>
        <taxon>Pseudomonadati</taxon>
        <taxon>Planctomycetota</taxon>
        <taxon>Planctomycetia</taxon>
        <taxon>Planctomycetales</taxon>
        <taxon>Planctomycetaceae</taxon>
        <taxon>Gimesia</taxon>
    </lineage>
</organism>
<dbReference type="EMBL" id="CP036266">
    <property type="protein sequence ID" value="QDT24169.1"/>
    <property type="molecule type" value="Genomic_DNA"/>
</dbReference>
<keyword evidence="2" id="KW-0732">Signal</keyword>
<dbReference type="AlphaFoldDB" id="A0A517PXS8"/>
<evidence type="ECO:0000256" key="2">
    <source>
        <dbReference type="SAM" id="SignalP"/>
    </source>
</evidence>
<evidence type="ECO:0000256" key="1">
    <source>
        <dbReference type="SAM" id="MobiDB-lite"/>
    </source>
</evidence>
<accession>A0A517PXS8</accession>
<feature type="compositionally biased region" description="Polar residues" evidence="1">
    <location>
        <begin position="359"/>
        <end position="373"/>
    </location>
</feature>
<reference evidence="3 4" key="1">
    <citation type="submission" date="2019-02" db="EMBL/GenBank/DDBJ databases">
        <title>Deep-cultivation of Planctomycetes and their phenomic and genomic characterization uncovers novel biology.</title>
        <authorList>
            <person name="Wiegand S."/>
            <person name="Jogler M."/>
            <person name="Boedeker C."/>
            <person name="Pinto D."/>
            <person name="Vollmers J."/>
            <person name="Rivas-Marin E."/>
            <person name="Kohn T."/>
            <person name="Peeters S.H."/>
            <person name="Heuer A."/>
            <person name="Rast P."/>
            <person name="Oberbeckmann S."/>
            <person name="Bunk B."/>
            <person name="Jeske O."/>
            <person name="Meyerdierks A."/>
            <person name="Storesund J.E."/>
            <person name="Kallscheuer N."/>
            <person name="Luecker S."/>
            <person name="Lage O.M."/>
            <person name="Pohl T."/>
            <person name="Merkel B.J."/>
            <person name="Hornburger P."/>
            <person name="Mueller R.-W."/>
            <person name="Bruemmer F."/>
            <person name="Labrenz M."/>
            <person name="Spormann A.M."/>
            <person name="Op den Camp H."/>
            <person name="Overmann J."/>
            <person name="Amann R."/>
            <person name="Jetten M.S.M."/>
            <person name="Mascher T."/>
            <person name="Medema M.H."/>
            <person name="Devos D.P."/>
            <person name="Kaster A.-K."/>
            <person name="Ovreas L."/>
            <person name="Rohde M."/>
            <person name="Galperin M.Y."/>
            <person name="Jogler C."/>
        </authorList>
    </citation>
    <scope>NUCLEOTIDE SEQUENCE [LARGE SCALE GENOMIC DNA]</scope>
    <source>
        <strain evidence="3 4">HG66A1</strain>
    </source>
</reference>
<gene>
    <name evidence="3" type="ORF">HG66A1_60000</name>
</gene>
<keyword evidence="4" id="KW-1185">Reference proteome</keyword>
<evidence type="ECO:0000313" key="3">
    <source>
        <dbReference type="EMBL" id="QDT24169.1"/>
    </source>
</evidence>